<reference evidence="5 6" key="1">
    <citation type="submission" date="2016-10" db="EMBL/GenBank/DDBJ databases">
        <title>Rodentibacter gen. nov. and new species.</title>
        <authorList>
            <person name="Christensen H."/>
        </authorList>
    </citation>
    <scope>NUCLEOTIDE SEQUENCE [LARGE SCALE GENOMIC DNA]</scope>
    <source>
        <strain evidence="5 6">H1983213011</strain>
    </source>
</reference>
<gene>
    <name evidence="5" type="ORF">BKK51_03310</name>
</gene>
<dbReference type="Gene3D" id="3.90.220.20">
    <property type="entry name" value="DNA methylase specificity domains"/>
    <property type="match status" value="1"/>
</dbReference>
<comment type="similarity">
    <text evidence="1">Belongs to the type-I restriction system S methylase family.</text>
</comment>
<dbReference type="GO" id="GO:0009307">
    <property type="term" value="P:DNA restriction-modification system"/>
    <property type="evidence" value="ECO:0007669"/>
    <property type="project" value="UniProtKB-KW"/>
</dbReference>
<dbReference type="InterPro" id="IPR044946">
    <property type="entry name" value="Restrct_endonuc_typeI_TRD_sf"/>
</dbReference>
<dbReference type="Proteomes" id="UP000188728">
    <property type="component" value="Unassembled WGS sequence"/>
</dbReference>
<evidence type="ECO:0000313" key="5">
    <source>
        <dbReference type="EMBL" id="OOF46205.1"/>
    </source>
</evidence>
<sequence length="142" mass="16412">MVERGQYIIVNSKFVSSEGVIRKYTNELIEPLYTDEIAFVLSDVPNGKALAKTYLIDSNNKYSLNQRIAGITPNKYTHPYFLNIVMNRNDYFLKFDNGVGQTNLSKSEVENFILYCPKTDEQQKIGAFFTALDRYITIHQHK</sequence>
<dbReference type="Gene3D" id="1.10.287.1120">
    <property type="entry name" value="Bipartite methylase S protein"/>
    <property type="match status" value="1"/>
</dbReference>
<keyword evidence="2" id="KW-0680">Restriction system</keyword>
<feature type="domain" description="Type I restriction modification DNA specificity" evidence="4">
    <location>
        <begin position="56"/>
        <end position="141"/>
    </location>
</feature>
<evidence type="ECO:0000256" key="2">
    <source>
        <dbReference type="ARBA" id="ARBA00022747"/>
    </source>
</evidence>
<evidence type="ECO:0000259" key="4">
    <source>
        <dbReference type="Pfam" id="PF01420"/>
    </source>
</evidence>
<evidence type="ECO:0000256" key="1">
    <source>
        <dbReference type="ARBA" id="ARBA00010923"/>
    </source>
</evidence>
<name>A0A1V3IV77_9PAST</name>
<evidence type="ECO:0000313" key="6">
    <source>
        <dbReference type="Proteomes" id="UP000188728"/>
    </source>
</evidence>
<evidence type="ECO:0000256" key="3">
    <source>
        <dbReference type="ARBA" id="ARBA00023125"/>
    </source>
</evidence>
<dbReference type="EMBL" id="MLHK01000019">
    <property type="protein sequence ID" value="OOF46205.1"/>
    <property type="molecule type" value="Genomic_DNA"/>
</dbReference>
<dbReference type="GO" id="GO:0003677">
    <property type="term" value="F:DNA binding"/>
    <property type="evidence" value="ECO:0007669"/>
    <property type="project" value="UniProtKB-KW"/>
</dbReference>
<accession>A0A1V3IV77</accession>
<keyword evidence="3" id="KW-0238">DNA-binding</keyword>
<dbReference type="AlphaFoldDB" id="A0A1V3IV77"/>
<comment type="caution">
    <text evidence="5">The sequence shown here is derived from an EMBL/GenBank/DDBJ whole genome shotgun (WGS) entry which is preliminary data.</text>
</comment>
<dbReference type="InterPro" id="IPR000055">
    <property type="entry name" value="Restrct_endonuc_typeI_TRD"/>
</dbReference>
<protein>
    <recommendedName>
        <fullName evidence="4">Type I restriction modification DNA specificity domain-containing protein</fullName>
    </recommendedName>
</protein>
<dbReference type="Pfam" id="PF01420">
    <property type="entry name" value="Methylase_S"/>
    <property type="match status" value="1"/>
</dbReference>
<proteinExistence type="inferred from homology"/>
<organism evidence="5 6">
    <name type="scientific">Rodentibacter trehalosifermentans</name>
    <dbReference type="NCBI Taxonomy" id="1908263"/>
    <lineage>
        <taxon>Bacteria</taxon>
        <taxon>Pseudomonadati</taxon>
        <taxon>Pseudomonadota</taxon>
        <taxon>Gammaproteobacteria</taxon>
        <taxon>Pasteurellales</taxon>
        <taxon>Pasteurellaceae</taxon>
        <taxon>Rodentibacter</taxon>
    </lineage>
</organism>
<dbReference type="SUPFAM" id="SSF116734">
    <property type="entry name" value="DNA methylase specificity domain"/>
    <property type="match status" value="1"/>
</dbReference>